<dbReference type="PRINTS" id="PR00344">
    <property type="entry name" value="BCTRLSENSOR"/>
</dbReference>
<dbReference type="Pfam" id="PF00512">
    <property type="entry name" value="HisKA"/>
    <property type="match status" value="1"/>
</dbReference>
<feature type="domain" description="Histidine kinase" evidence="10">
    <location>
        <begin position="317"/>
        <end position="521"/>
    </location>
</feature>
<dbReference type="SUPFAM" id="SSF55874">
    <property type="entry name" value="ATPase domain of HSP90 chaperone/DNA topoisomerase II/histidine kinase"/>
    <property type="match status" value="1"/>
</dbReference>
<keyword evidence="8" id="KW-0902">Two-component regulatory system</keyword>
<dbReference type="InterPro" id="IPR003661">
    <property type="entry name" value="HisK_dim/P_dom"/>
</dbReference>
<dbReference type="CDD" id="cd00082">
    <property type="entry name" value="HisKA"/>
    <property type="match status" value="1"/>
</dbReference>
<dbReference type="SMART" id="SM00267">
    <property type="entry name" value="GGDEF"/>
    <property type="match status" value="1"/>
</dbReference>
<keyword evidence="6" id="KW-0418">Kinase</keyword>
<comment type="catalytic activity">
    <reaction evidence="1">
        <text>ATP + protein L-histidine = ADP + protein N-phospho-L-histidine.</text>
        <dbReference type="EC" id="2.7.13.3"/>
    </reaction>
</comment>
<sequence>MSFNIMKLLFIPVISVFIMISSVYLGYSSKIPVMVLTAILLYGSMVLDRKYKWLRYGQFLFLGAFHLSTQLNWCVLLYYILIIHLIHRKSSLKETLPISVLLVLQYSLIRQVYMPPTSYNLLVTVFDFISSLVVVFSYHFVHRLEYEKSKLWKEKQFLTFHDVLTGLLNYDGYMNKVQELVEYRTPFQLVLLDINNFKSLNGKDISTANEILISMAKAIQLRFDEHLIGASRYAGDRFAILLTEQAVIDDEKFKFDAIGVKVCYSITCYPHEASTFQGLITMAEDRIFQMRRNVWLREQDELFRTEKMKMIGELAAGMAHEIRNPLTSIKGFIQLSKIQNYNIKPWYDVIMGEITRVGELTAEFLQFSKPHASNMKLESLSGCMIRVYSLCESEAASYGHTFSLDLPDQEIKANMDRDKIIQLLINLIRNAFQAMEKTGHVSFSLTEESRVAVIQVTDTGKGIPPSDLPQIFEPFYTTKEEGTGLGLSVCQKIVEDHGGRIMVDSEVGTGTTFTVRIPIVTEVD</sequence>
<dbReference type="EC" id="2.7.13.3" evidence="2"/>
<comment type="caution">
    <text evidence="11">The sequence shown here is derived from an EMBL/GenBank/DDBJ whole genome shotgun (WGS) entry which is preliminary data.</text>
</comment>
<dbReference type="InterPro" id="IPR036097">
    <property type="entry name" value="HisK_dim/P_sf"/>
</dbReference>
<dbReference type="SMART" id="SM00387">
    <property type="entry name" value="HATPase_c"/>
    <property type="match status" value="1"/>
</dbReference>
<evidence type="ECO:0000313" key="12">
    <source>
        <dbReference type="Proteomes" id="UP000435177"/>
    </source>
</evidence>
<dbReference type="InterPro" id="IPR004358">
    <property type="entry name" value="Sig_transdc_His_kin-like_C"/>
</dbReference>
<evidence type="ECO:0000259" key="10">
    <source>
        <dbReference type="PROSITE" id="PS50109"/>
    </source>
</evidence>
<evidence type="ECO:0000256" key="6">
    <source>
        <dbReference type="ARBA" id="ARBA00022777"/>
    </source>
</evidence>
<keyword evidence="4" id="KW-0808">Transferase</keyword>
<dbReference type="Proteomes" id="UP000435177">
    <property type="component" value="Unassembled WGS sequence"/>
</dbReference>
<dbReference type="SMART" id="SM00388">
    <property type="entry name" value="HisKA"/>
    <property type="match status" value="1"/>
</dbReference>
<protein>
    <recommendedName>
        <fullName evidence="2">histidine kinase</fullName>
        <ecNumber evidence="2">2.7.13.3</ecNumber>
    </recommendedName>
</protein>
<evidence type="ECO:0000256" key="5">
    <source>
        <dbReference type="ARBA" id="ARBA00022741"/>
    </source>
</evidence>
<dbReference type="Gene3D" id="1.10.287.130">
    <property type="match status" value="1"/>
</dbReference>
<feature type="transmembrane region" description="Helical" evidence="9">
    <location>
        <begin position="59"/>
        <end position="86"/>
    </location>
</feature>
<dbReference type="PANTHER" id="PTHR43065:SF10">
    <property type="entry name" value="PEROXIDE STRESS-ACTIVATED HISTIDINE KINASE MAK3"/>
    <property type="match status" value="1"/>
</dbReference>
<dbReference type="Pfam" id="PF02518">
    <property type="entry name" value="HATPase_c"/>
    <property type="match status" value="1"/>
</dbReference>
<keyword evidence="3" id="KW-0597">Phosphoprotein</keyword>
<dbReference type="SUPFAM" id="SSF47384">
    <property type="entry name" value="Homodimeric domain of signal transducing histidine kinase"/>
    <property type="match status" value="1"/>
</dbReference>
<dbReference type="InterPro" id="IPR043128">
    <property type="entry name" value="Rev_trsase/Diguanyl_cyclase"/>
</dbReference>
<dbReference type="InterPro" id="IPR003594">
    <property type="entry name" value="HATPase_dom"/>
</dbReference>
<dbReference type="CDD" id="cd00075">
    <property type="entry name" value="HATPase"/>
    <property type="match status" value="1"/>
</dbReference>
<proteinExistence type="predicted"/>
<keyword evidence="9" id="KW-0812">Transmembrane</keyword>
<keyword evidence="9" id="KW-1133">Transmembrane helix</keyword>
<keyword evidence="12" id="KW-1185">Reference proteome</keyword>
<evidence type="ECO:0000256" key="1">
    <source>
        <dbReference type="ARBA" id="ARBA00000085"/>
    </source>
</evidence>
<dbReference type="InterPro" id="IPR005467">
    <property type="entry name" value="His_kinase_dom"/>
</dbReference>
<evidence type="ECO:0000256" key="9">
    <source>
        <dbReference type="SAM" id="Phobius"/>
    </source>
</evidence>
<dbReference type="InterPro" id="IPR000160">
    <property type="entry name" value="GGDEF_dom"/>
</dbReference>
<dbReference type="RefSeq" id="WP_095397304.1">
    <property type="nucleotide sequence ID" value="NZ_WOAA01000016.1"/>
</dbReference>
<dbReference type="InterPro" id="IPR036890">
    <property type="entry name" value="HATPase_C_sf"/>
</dbReference>
<feature type="transmembrane region" description="Helical" evidence="9">
    <location>
        <begin position="121"/>
        <end position="141"/>
    </location>
</feature>
<evidence type="ECO:0000256" key="7">
    <source>
        <dbReference type="ARBA" id="ARBA00022840"/>
    </source>
</evidence>
<evidence type="ECO:0000256" key="2">
    <source>
        <dbReference type="ARBA" id="ARBA00012438"/>
    </source>
</evidence>
<keyword evidence="5" id="KW-0547">Nucleotide-binding</keyword>
<dbReference type="EMBL" id="WOAA01000016">
    <property type="protein sequence ID" value="MUG67635.1"/>
    <property type="molecule type" value="Genomic_DNA"/>
</dbReference>
<accession>A0ABW9T2W0</accession>
<evidence type="ECO:0000256" key="8">
    <source>
        <dbReference type="ARBA" id="ARBA00023012"/>
    </source>
</evidence>
<dbReference type="Gene3D" id="3.30.565.10">
    <property type="entry name" value="Histidine kinase-like ATPase, C-terminal domain"/>
    <property type="match status" value="1"/>
</dbReference>
<keyword evidence="7" id="KW-0067">ATP-binding</keyword>
<dbReference type="Gene3D" id="3.30.70.270">
    <property type="match status" value="1"/>
</dbReference>
<feature type="transmembrane region" description="Helical" evidence="9">
    <location>
        <begin position="7"/>
        <end position="25"/>
    </location>
</feature>
<gene>
    <name evidence="11" type="ORF">GNP94_16725</name>
</gene>
<name>A0ABW9T2W0_9BACL</name>
<dbReference type="SUPFAM" id="SSF55073">
    <property type="entry name" value="Nucleotide cyclase"/>
    <property type="match status" value="1"/>
</dbReference>
<dbReference type="PANTHER" id="PTHR43065">
    <property type="entry name" value="SENSOR HISTIDINE KINASE"/>
    <property type="match status" value="1"/>
</dbReference>
<evidence type="ECO:0000256" key="4">
    <source>
        <dbReference type="ARBA" id="ARBA00022679"/>
    </source>
</evidence>
<reference evidence="11 12" key="1">
    <citation type="submission" date="2019-11" db="EMBL/GenBank/DDBJ databases">
        <title>Draft genome sequences of five Paenibacillus species of dairy origin.</title>
        <authorList>
            <person name="Olajide A.M."/>
            <person name="Chen S."/>
            <person name="Lapointe G."/>
        </authorList>
    </citation>
    <scope>NUCLEOTIDE SEQUENCE [LARGE SCALE GENOMIC DNA]</scope>
    <source>
        <strain evidence="11 12">3CS1</strain>
    </source>
</reference>
<keyword evidence="9" id="KW-0472">Membrane</keyword>
<organism evidence="11 12">
    <name type="scientific">Paenibacillus campinasensis</name>
    <dbReference type="NCBI Taxonomy" id="66347"/>
    <lineage>
        <taxon>Bacteria</taxon>
        <taxon>Bacillati</taxon>
        <taxon>Bacillota</taxon>
        <taxon>Bacilli</taxon>
        <taxon>Bacillales</taxon>
        <taxon>Paenibacillaceae</taxon>
        <taxon>Paenibacillus</taxon>
    </lineage>
</organism>
<dbReference type="PROSITE" id="PS50109">
    <property type="entry name" value="HIS_KIN"/>
    <property type="match status" value="1"/>
</dbReference>
<evidence type="ECO:0000256" key="3">
    <source>
        <dbReference type="ARBA" id="ARBA00022553"/>
    </source>
</evidence>
<dbReference type="Pfam" id="PF00990">
    <property type="entry name" value="GGDEF"/>
    <property type="match status" value="1"/>
</dbReference>
<evidence type="ECO:0000313" key="11">
    <source>
        <dbReference type="EMBL" id="MUG67635.1"/>
    </source>
</evidence>
<dbReference type="InterPro" id="IPR029787">
    <property type="entry name" value="Nucleotide_cyclase"/>
</dbReference>